<reference evidence="2" key="2">
    <citation type="submission" date="2023-06" db="EMBL/GenBank/DDBJ databases">
        <authorList>
            <consortium name="Lawrence Berkeley National Laboratory"/>
            <person name="Haridas S."/>
            <person name="Hensen N."/>
            <person name="Bonometti L."/>
            <person name="Westerberg I."/>
            <person name="Brannstrom I.O."/>
            <person name="Guillou S."/>
            <person name="Cros-Aarteil S."/>
            <person name="Calhoun S."/>
            <person name="Kuo A."/>
            <person name="Mondo S."/>
            <person name="Pangilinan J."/>
            <person name="Riley R."/>
            <person name="Labutti K."/>
            <person name="Andreopoulos B."/>
            <person name="Lipzen A."/>
            <person name="Chen C."/>
            <person name="Yanf M."/>
            <person name="Daum C."/>
            <person name="Ng V."/>
            <person name="Clum A."/>
            <person name="Steindorff A."/>
            <person name="Ohm R."/>
            <person name="Martin F."/>
            <person name="Silar P."/>
            <person name="Natvig D."/>
            <person name="Lalanne C."/>
            <person name="Gautier V."/>
            <person name="Ament-Velasquez S.L."/>
            <person name="Kruys A."/>
            <person name="Hutchinson M.I."/>
            <person name="Powell A.J."/>
            <person name="Barry K."/>
            <person name="Miller A.N."/>
            <person name="Grigoriev I.V."/>
            <person name="Debuchy R."/>
            <person name="Gladieux P."/>
            <person name="Thoren M.H."/>
            <person name="Johannesson H."/>
        </authorList>
    </citation>
    <scope>NUCLEOTIDE SEQUENCE</scope>
    <source>
        <strain evidence="2">CBS 958.72</strain>
    </source>
</reference>
<evidence type="ECO:0000313" key="2">
    <source>
        <dbReference type="EMBL" id="KAK3362038.1"/>
    </source>
</evidence>
<reference evidence="2" key="1">
    <citation type="journal article" date="2023" name="Mol. Phylogenet. Evol.">
        <title>Genome-scale phylogeny and comparative genomics of the fungal order Sordariales.</title>
        <authorList>
            <person name="Hensen N."/>
            <person name="Bonometti L."/>
            <person name="Westerberg I."/>
            <person name="Brannstrom I.O."/>
            <person name="Guillou S."/>
            <person name="Cros-Aarteil S."/>
            <person name="Calhoun S."/>
            <person name="Haridas S."/>
            <person name="Kuo A."/>
            <person name="Mondo S."/>
            <person name="Pangilinan J."/>
            <person name="Riley R."/>
            <person name="LaButti K."/>
            <person name="Andreopoulos B."/>
            <person name="Lipzen A."/>
            <person name="Chen C."/>
            <person name="Yan M."/>
            <person name="Daum C."/>
            <person name="Ng V."/>
            <person name="Clum A."/>
            <person name="Steindorff A."/>
            <person name="Ohm R.A."/>
            <person name="Martin F."/>
            <person name="Silar P."/>
            <person name="Natvig D.O."/>
            <person name="Lalanne C."/>
            <person name="Gautier V."/>
            <person name="Ament-Velasquez S.L."/>
            <person name="Kruys A."/>
            <person name="Hutchinson M.I."/>
            <person name="Powell A.J."/>
            <person name="Barry K."/>
            <person name="Miller A.N."/>
            <person name="Grigoriev I.V."/>
            <person name="Debuchy R."/>
            <person name="Gladieux P."/>
            <person name="Hiltunen Thoren M."/>
            <person name="Johannesson H."/>
        </authorList>
    </citation>
    <scope>NUCLEOTIDE SEQUENCE</scope>
    <source>
        <strain evidence="2">CBS 958.72</strain>
    </source>
</reference>
<sequence>MGTREASHAGSWYEDDPVQLSSQLNEFLGRVPDTLDESSLPVSGARVIIAPHAGYTYSGPCAAWAYKSLDLSAAKRVFVLGPSHTYYLHGCALSTFHKYETPFGDLTVDRATVDELSRTGRFSTMPARREVEEHSLEMHLPYLWKRLEQTFGTGSSEYPPIIPILVGDGSAEEEESFGQILAPYLKDTENAFIVSTDFCHWGSRFRYRPQYKNGLIRNSDASGSPGSPDSGGILKVQPILEDHVDASDVPAIHEVIKMLDDMAMDAVRTGVHGDFYKTVQETQNTVCGRHPIGVVMAALEVLARDGLEDGKGRFKFIQYQRSSLVQRVSESSVSYASAYAVV</sequence>
<dbReference type="PANTHER" id="PTHR11060:SF0">
    <property type="entry name" value="PROTEIN MEMO1"/>
    <property type="match status" value="1"/>
</dbReference>
<dbReference type="HAMAP" id="MF_00055">
    <property type="entry name" value="MEMO1"/>
    <property type="match status" value="1"/>
</dbReference>
<evidence type="ECO:0000256" key="1">
    <source>
        <dbReference type="ARBA" id="ARBA00006315"/>
    </source>
</evidence>
<accession>A0AAE0JUF1</accession>
<dbReference type="PANTHER" id="PTHR11060">
    <property type="entry name" value="PROTEIN MEMO1"/>
    <property type="match status" value="1"/>
</dbReference>
<dbReference type="CDD" id="cd07361">
    <property type="entry name" value="MEMO_like"/>
    <property type="match status" value="1"/>
</dbReference>
<dbReference type="Gene3D" id="3.40.830.10">
    <property type="entry name" value="LigB-like"/>
    <property type="match status" value="1"/>
</dbReference>
<comment type="caution">
    <text evidence="2">The sequence shown here is derived from an EMBL/GenBank/DDBJ whole genome shotgun (WGS) entry which is preliminary data.</text>
</comment>
<comment type="similarity">
    <text evidence="1">Belongs to the MEMO1 family.</text>
</comment>
<keyword evidence="3" id="KW-1185">Reference proteome</keyword>
<gene>
    <name evidence="2" type="ORF">B0T24DRAFT_101341</name>
</gene>
<organism evidence="2 3">
    <name type="scientific">Lasiosphaeria ovina</name>
    <dbReference type="NCBI Taxonomy" id="92902"/>
    <lineage>
        <taxon>Eukaryota</taxon>
        <taxon>Fungi</taxon>
        <taxon>Dikarya</taxon>
        <taxon>Ascomycota</taxon>
        <taxon>Pezizomycotina</taxon>
        <taxon>Sordariomycetes</taxon>
        <taxon>Sordariomycetidae</taxon>
        <taxon>Sordariales</taxon>
        <taxon>Lasiosphaeriaceae</taxon>
        <taxon>Lasiosphaeria</taxon>
    </lineage>
</organism>
<dbReference type="NCBIfam" id="TIGR04336">
    <property type="entry name" value="AmmeMemoSam_B"/>
    <property type="match status" value="1"/>
</dbReference>
<name>A0AAE0JUF1_9PEZI</name>
<dbReference type="InterPro" id="IPR002737">
    <property type="entry name" value="MEMO1_fam"/>
</dbReference>
<dbReference type="AlphaFoldDB" id="A0AAE0JUF1"/>
<dbReference type="Pfam" id="PF01875">
    <property type="entry name" value="Memo"/>
    <property type="match status" value="1"/>
</dbReference>
<proteinExistence type="inferred from homology"/>
<dbReference type="EMBL" id="JAULSN010000010">
    <property type="protein sequence ID" value="KAK3362038.1"/>
    <property type="molecule type" value="Genomic_DNA"/>
</dbReference>
<dbReference type="Proteomes" id="UP001287356">
    <property type="component" value="Unassembled WGS sequence"/>
</dbReference>
<evidence type="ECO:0000313" key="3">
    <source>
        <dbReference type="Proteomes" id="UP001287356"/>
    </source>
</evidence>
<protein>
    <submittedName>
        <fullName evidence="2">MEMO1 family</fullName>
    </submittedName>
</protein>